<organism evidence="2 3">
    <name type="scientific">Rhodanobacter panaciterrae</name>
    <dbReference type="NCBI Taxonomy" id="490572"/>
    <lineage>
        <taxon>Bacteria</taxon>
        <taxon>Pseudomonadati</taxon>
        <taxon>Pseudomonadota</taxon>
        <taxon>Gammaproteobacteria</taxon>
        <taxon>Lysobacterales</taxon>
        <taxon>Rhodanobacteraceae</taxon>
        <taxon>Rhodanobacter</taxon>
    </lineage>
</organism>
<evidence type="ECO:0000259" key="1">
    <source>
        <dbReference type="Pfam" id="PF08242"/>
    </source>
</evidence>
<dbReference type="Pfam" id="PF08242">
    <property type="entry name" value="Methyltransf_12"/>
    <property type="match status" value="1"/>
</dbReference>
<keyword evidence="3" id="KW-1185">Reference proteome</keyword>
<dbReference type="EMBL" id="BMXT01000001">
    <property type="protein sequence ID" value="GGY17312.1"/>
    <property type="molecule type" value="Genomic_DNA"/>
</dbReference>
<proteinExistence type="predicted"/>
<reference evidence="3" key="1">
    <citation type="journal article" date="2019" name="Int. J. Syst. Evol. Microbiol.">
        <title>The Global Catalogue of Microorganisms (GCM) 10K type strain sequencing project: providing services to taxonomists for standard genome sequencing and annotation.</title>
        <authorList>
            <consortium name="The Broad Institute Genomics Platform"/>
            <consortium name="The Broad Institute Genome Sequencing Center for Infectious Disease"/>
            <person name="Wu L."/>
            <person name="Ma J."/>
        </authorList>
    </citation>
    <scope>NUCLEOTIDE SEQUENCE [LARGE SCALE GENOMIC DNA]</scope>
    <source>
        <strain evidence="3">KCTC 22232</strain>
    </source>
</reference>
<protein>
    <recommendedName>
        <fullName evidence="1">Methyltransferase type 12 domain-containing protein</fullName>
    </recommendedName>
</protein>
<feature type="domain" description="Methyltransferase type 12" evidence="1">
    <location>
        <begin position="99"/>
        <end position="199"/>
    </location>
</feature>
<dbReference type="InterPro" id="IPR029063">
    <property type="entry name" value="SAM-dependent_MTases_sf"/>
</dbReference>
<dbReference type="SUPFAM" id="SSF53335">
    <property type="entry name" value="S-adenosyl-L-methionine-dependent methyltransferases"/>
    <property type="match status" value="1"/>
</dbReference>
<dbReference type="Gene3D" id="3.40.50.150">
    <property type="entry name" value="Vaccinia Virus protein VP39"/>
    <property type="match status" value="1"/>
</dbReference>
<dbReference type="Proteomes" id="UP000621898">
    <property type="component" value="Unassembled WGS sequence"/>
</dbReference>
<accession>A0ABQ2ZM75</accession>
<gene>
    <name evidence="2" type="ORF">GCM10008098_06140</name>
</gene>
<comment type="caution">
    <text evidence="2">The sequence shown here is derived from an EMBL/GenBank/DDBJ whole genome shotgun (WGS) entry which is preliminary data.</text>
</comment>
<sequence length="373" mass="41337">MSLNTFAYRHRLIAKQIIAALTKVLPAAASRRLRALAERAAFNMTPQYQGETLPPIFGYWSSRFLAPDAHRLGIDSPEAFFFNRILRNASNGDTPVRVLSVGAGACNMEVALAEQLKAAGVQAHIICIDFNPALMRRAAITAQARQVSALMTFDARDCNLPFELPPQDVIIVNQFFHHVTALETFCRSLRDSLAPRGTLLSSDIIGRNGHLLWPDVEAEVQLIWAELPTAKRHDRHFNAIQTRYRPINHAAYSNEGVRAQDIVGCLLAEFDFELFFSFGAAIVPFIERRVGFNFDPMQADDQALIDRIHAIDVAALSAGRYPAANMIAALRHKGGVTQSPVHEPISAEQHVALTEQQRAKTVPARGWRPSASE</sequence>
<evidence type="ECO:0000313" key="3">
    <source>
        <dbReference type="Proteomes" id="UP000621898"/>
    </source>
</evidence>
<dbReference type="InterPro" id="IPR013217">
    <property type="entry name" value="Methyltransf_12"/>
</dbReference>
<name>A0ABQ2ZM75_9GAMM</name>
<dbReference type="RefSeq" id="WP_189439698.1">
    <property type="nucleotide sequence ID" value="NZ_BMXT01000001.1"/>
</dbReference>
<evidence type="ECO:0000313" key="2">
    <source>
        <dbReference type="EMBL" id="GGY17312.1"/>
    </source>
</evidence>
<dbReference type="CDD" id="cd02440">
    <property type="entry name" value="AdoMet_MTases"/>
    <property type="match status" value="1"/>
</dbReference>